<feature type="transmembrane region" description="Helical" evidence="6">
    <location>
        <begin position="12"/>
        <end position="28"/>
    </location>
</feature>
<feature type="transmembrane region" description="Helical" evidence="6">
    <location>
        <begin position="48"/>
        <end position="71"/>
    </location>
</feature>
<dbReference type="EMBL" id="CP035945">
    <property type="protein sequence ID" value="QBE97842.1"/>
    <property type="molecule type" value="Genomic_DNA"/>
</dbReference>
<keyword evidence="5 6" id="KW-0472">Membrane</keyword>
<organism evidence="7 8">
    <name type="scientific">Blautia producta</name>
    <dbReference type="NCBI Taxonomy" id="33035"/>
    <lineage>
        <taxon>Bacteria</taxon>
        <taxon>Bacillati</taxon>
        <taxon>Bacillota</taxon>
        <taxon>Clostridia</taxon>
        <taxon>Lachnospirales</taxon>
        <taxon>Lachnospiraceae</taxon>
        <taxon>Blautia</taxon>
    </lineage>
</organism>
<protein>
    <submittedName>
        <fullName evidence="7">Uncharacterized protein</fullName>
    </submittedName>
</protein>
<sequence>MSGGDSRLQSNVIIGVFHQVLSLLINMVSKYAVRTYLGVEYLGLQTVFGNFCDIFTFAFMGIGTAMMYSLYRPLALGKRKEQAEIYQYYRRIYRILTVAVMSIGSAAVFLVLVVVHADIRVMEITGTYFLYLGSVLIYNRLFLEYYYIMADQKRYICCLVMSTVDGAALVFQVFVLKTAYNYSLFLLCVLVKNIITYFILHSYIKRRYSHLLQEEEMPGTAEQKEIRKNVKDLIIYRAGNVLVNSTDSIVISDLLSTATAGCYSNYMFVSMGIQSMISSFFDSILAKIGHSVSLDGRDKQYSDFLKLSAVNIMVNGITVIGFYWLVQDFISLWMGAEVLLDMKVPAIVALNLYLTGIRQTTAAYRQSAGLFQKVGYIVLGKGLLNLVLSYILGAVYGLMGILTATAVSSVITLYFYEPYMVYRYFGKSWKPEAVYQIVSGGLTYVILRIVGIPLQAMPAHSWFWLCIKGMLCLLLSLACFFLFGAVLSKIIKKLGEKQL</sequence>
<evidence type="ECO:0000313" key="7">
    <source>
        <dbReference type="EMBL" id="QBE97842.1"/>
    </source>
</evidence>
<feature type="transmembrane region" description="Helical" evidence="6">
    <location>
        <begin position="462"/>
        <end position="487"/>
    </location>
</feature>
<keyword evidence="2" id="KW-1003">Cell membrane</keyword>
<feature type="transmembrane region" description="Helical" evidence="6">
    <location>
        <begin position="437"/>
        <end position="456"/>
    </location>
</feature>
<feature type="transmembrane region" description="Helical" evidence="6">
    <location>
        <begin position="182"/>
        <end position="200"/>
    </location>
</feature>
<dbReference type="Proteomes" id="UP000289794">
    <property type="component" value="Chromosome"/>
</dbReference>
<evidence type="ECO:0000256" key="3">
    <source>
        <dbReference type="ARBA" id="ARBA00022692"/>
    </source>
</evidence>
<dbReference type="PANTHER" id="PTHR30250:SF26">
    <property type="entry name" value="PSMA PROTEIN"/>
    <property type="match status" value="1"/>
</dbReference>
<gene>
    <name evidence="7" type="ORF">PMF13cell1_03405</name>
</gene>
<feature type="transmembrane region" description="Helical" evidence="6">
    <location>
        <begin position="332"/>
        <end position="354"/>
    </location>
</feature>
<keyword evidence="4 6" id="KW-1133">Transmembrane helix</keyword>
<evidence type="ECO:0000256" key="6">
    <source>
        <dbReference type="SAM" id="Phobius"/>
    </source>
</evidence>
<feature type="transmembrane region" description="Helical" evidence="6">
    <location>
        <begin position="398"/>
        <end position="416"/>
    </location>
</feature>
<dbReference type="AlphaFoldDB" id="A0A4P6M0M8"/>
<evidence type="ECO:0000313" key="8">
    <source>
        <dbReference type="Proteomes" id="UP000289794"/>
    </source>
</evidence>
<reference evidence="7 8" key="1">
    <citation type="submission" date="2019-01" db="EMBL/GenBank/DDBJ databases">
        <title>PMF-metabolizing Aryl O-demethylase.</title>
        <authorList>
            <person name="Kim M."/>
        </authorList>
    </citation>
    <scope>NUCLEOTIDE SEQUENCE [LARGE SCALE GENOMIC DNA]</scope>
    <source>
        <strain evidence="7 8">PMF1</strain>
    </source>
</reference>
<proteinExistence type="predicted"/>
<evidence type="ECO:0000256" key="4">
    <source>
        <dbReference type="ARBA" id="ARBA00022989"/>
    </source>
</evidence>
<name>A0A4P6M0M8_9FIRM</name>
<dbReference type="RefSeq" id="WP_130181470.1">
    <property type="nucleotide sequence ID" value="NZ_CP035945.1"/>
</dbReference>
<evidence type="ECO:0000256" key="2">
    <source>
        <dbReference type="ARBA" id="ARBA00022475"/>
    </source>
</evidence>
<feature type="transmembrane region" description="Helical" evidence="6">
    <location>
        <begin position="155"/>
        <end position="176"/>
    </location>
</feature>
<feature type="transmembrane region" description="Helical" evidence="6">
    <location>
        <begin position="92"/>
        <end position="116"/>
    </location>
</feature>
<dbReference type="GO" id="GO:0005886">
    <property type="term" value="C:plasma membrane"/>
    <property type="evidence" value="ECO:0007669"/>
    <property type="project" value="UniProtKB-SubCell"/>
</dbReference>
<feature type="transmembrane region" description="Helical" evidence="6">
    <location>
        <begin position="128"/>
        <end position="148"/>
    </location>
</feature>
<accession>A0A4P6M0M8</accession>
<feature type="transmembrane region" description="Helical" evidence="6">
    <location>
        <begin position="374"/>
        <end position="392"/>
    </location>
</feature>
<dbReference type="KEGG" id="bpro:PMF13cell1_03405"/>
<dbReference type="InterPro" id="IPR050833">
    <property type="entry name" value="Poly_Biosynth_Transport"/>
</dbReference>
<dbReference type="PANTHER" id="PTHR30250">
    <property type="entry name" value="PST FAMILY PREDICTED COLANIC ACID TRANSPORTER"/>
    <property type="match status" value="1"/>
</dbReference>
<evidence type="ECO:0000256" key="1">
    <source>
        <dbReference type="ARBA" id="ARBA00004651"/>
    </source>
</evidence>
<feature type="transmembrane region" description="Helical" evidence="6">
    <location>
        <begin position="304"/>
        <end position="326"/>
    </location>
</feature>
<comment type="subcellular location">
    <subcellularLocation>
        <location evidence="1">Cell membrane</location>
        <topology evidence="1">Multi-pass membrane protein</topology>
    </subcellularLocation>
</comment>
<evidence type="ECO:0000256" key="5">
    <source>
        <dbReference type="ARBA" id="ARBA00023136"/>
    </source>
</evidence>
<keyword evidence="3 6" id="KW-0812">Transmembrane</keyword>